<dbReference type="InterPro" id="IPR027417">
    <property type="entry name" value="P-loop_NTPase"/>
</dbReference>
<dbReference type="PROSITE" id="PS00871">
    <property type="entry name" value="CLPAB_2"/>
    <property type="match status" value="1"/>
</dbReference>
<evidence type="ECO:0000256" key="8">
    <source>
        <dbReference type="PROSITE-ProRule" id="PRU01251"/>
    </source>
</evidence>
<sequence>MNDNIFEKMTNQLRETIDSSVALALHNKNQEVQIVHLIWALLTNTNSVLNQLLNKMNVNKAAIELEAKSNASKLPSVSSVTKESIKLSRELYESFQKAQGQMASNGDKFIAIDTWLISNFDNKVIKDILGKYIDLKEAKKELEAIRAGKQIDSQSGDDNLEALNKYGIDLNKKAIDGELDPVIGRDEQINRMMQILIRKTKNNPILIGEPGTGKTAIAEGLAQRIVNKDVPTSLLNKRVVTLDMSALIAGAKYRGEFEDRLKSVIDEVKQAGNIILFIDEIHTIIGAGASEGSMDAANILKPSLARGELHTIGATTLKEYRKYFEKDQAMQRRFQPIKVDEPTVNEALHILRGIKEKLETHHNVTINDSALVAAAKLSNRYITDRFLPDKAIDLIDEAAAELKMQIESEPTALSNIKREIQTLNVEKEALKMEKSQKNEDRIKEIEKELANKKEEKQNLEARFENEKQTFNATSELKIKIDELKTKANIAKRESKFEEAAKIEYGEIPALEAKIKENSEKWDRMQKEGTLLRNSVDEESIASIVSKWTGIPVNKMMDSEKQKVLKVEEVLKKDVIGQDEAIKAISRAIKRNKAGLSETSRPIGSFLFLGPTGVGKTESAKTLAKFLFDDAKSLIRFDMSEYMEKHAVSRLVGAAPGYVGYEEGGQLTEAVRRKPYSVILFDEVEKAHPDVFNILLQVLDDGRLTDNKGVTVDFKNTIIILTSNIGSARIIEISDKEQRRKAVLDELKSHFRPEFLNRLDDIVIFEQLGIDAISNIVDILFNNIKKKVEEKGIKISLTNEAKDYIAKVGFDPVYGARPLKRAIYEIVEDKLAELILEDSIGDGSHVEFDIKNDEIVVNVS</sequence>
<accession>A0A7G9LLL9</accession>
<comment type="similarity">
    <text evidence="1 9">Belongs to the ClpA/ClpB family.</text>
</comment>
<evidence type="ECO:0000259" key="11">
    <source>
        <dbReference type="PROSITE" id="PS51903"/>
    </source>
</evidence>
<dbReference type="SUPFAM" id="SSF81923">
    <property type="entry name" value="Double Clp-N motif"/>
    <property type="match status" value="1"/>
</dbReference>
<feature type="domain" description="Clp R" evidence="11">
    <location>
        <begin position="6"/>
        <end position="148"/>
    </location>
</feature>
<dbReference type="FunFam" id="3.40.50.300:FF:000120">
    <property type="entry name" value="ATP-dependent chaperone ClpB"/>
    <property type="match status" value="1"/>
</dbReference>
<dbReference type="Pfam" id="PF17871">
    <property type="entry name" value="AAA_lid_9"/>
    <property type="match status" value="1"/>
</dbReference>
<evidence type="ECO:0000256" key="9">
    <source>
        <dbReference type="RuleBase" id="RU004432"/>
    </source>
</evidence>
<dbReference type="CDD" id="cd19499">
    <property type="entry name" value="RecA-like_ClpB_Hsp104-like"/>
    <property type="match status" value="1"/>
</dbReference>
<dbReference type="FunFam" id="3.40.50.300:FF:000025">
    <property type="entry name" value="ATP-dependent Clp protease subunit"/>
    <property type="match status" value="1"/>
</dbReference>
<dbReference type="InterPro" id="IPR001270">
    <property type="entry name" value="ClpA/B"/>
</dbReference>
<dbReference type="CDD" id="cd00009">
    <property type="entry name" value="AAA"/>
    <property type="match status" value="1"/>
</dbReference>
<evidence type="ECO:0000256" key="6">
    <source>
        <dbReference type="ARBA" id="ARBA00023186"/>
    </source>
</evidence>
<evidence type="ECO:0000256" key="2">
    <source>
        <dbReference type="ARBA" id="ARBA00017574"/>
    </source>
</evidence>
<dbReference type="Gene3D" id="1.10.1780.10">
    <property type="entry name" value="Clp, N-terminal domain"/>
    <property type="match status" value="1"/>
</dbReference>
<proteinExistence type="inferred from homology"/>
<dbReference type="FunFam" id="3.40.50.300:FF:000010">
    <property type="entry name" value="Chaperone clpB 1, putative"/>
    <property type="match status" value="1"/>
</dbReference>
<dbReference type="PRINTS" id="PR00300">
    <property type="entry name" value="CLPPROTEASEA"/>
</dbReference>
<dbReference type="InterPro" id="IPR003959">
    <property type="entry name" value="ATPase_AAA_core"/>
</dbReference>
<dbReference type="GO" id="GO:0005524">
    <property type="term" value="F:ATP binding"/>
    <property type="evidence" value="ECO:0007669"/>
    <property type="project" value="UniProtKB-KW"/>
</dbReference>
<dbReference type="PROSITE" id="PS00870">
    <property type="entry name" value="CLPAB_1"/>
    <property type="match status" value="1"/>
</dbReference>
<dbReference type="InterPro" id="IPR028299">
    <property type="entry name" value="ClpA/B_CS2"/>
</dbReference>
<dbReference type="Pfam" id="PF02861">
    <property type="entry name" value="Clp_N"/>
    <property type="match status" value="1"/>
</dbReference>
<reference evidence="12 13" key="1">
    <citation type="journal article" date="2020" name="Front. Microbiol.">
        <title>Genomic Analysis and Antimicrobial Resistance of Aliarcobacter cryaerophilus Strains From German Water Poultry.</title>
        <authorList>
            <person name="Muller E."/>
            <person name="Hotzel H."/>
            <person name="Ahlers C."/>
            <person name="Hanel I."/>
            <person name="Tomaso H."/>
            <person name="Abdel-Glil M.Y."/>
        </authorList>
    </citation>
    <scope>NUCLEOTIDE SEQUENCE [LARGE SCALE GENOMIC DNA]</scope>
    <source>
        <strain evidence="12 13">16CS1285-4</strain>
    </source>
</reference>
<dbReference type="GO" id="GO:0005737">
    <property type="term" value="C:cytoplasm"/>
    <property type="evidence" value="ECO:0007669"/>
    <property type="project" value="TreeGrafter"/>
</dbReference>
<comment type="subunit">
    <text evidence="7">Homohexamer. The oligomerization is ATP-dependent.</text>
</comment>
<organism evidence="12 13">
    <name type="scientific">Aliarcobacter cryaerophilus</name>
    <dbReference type="NCBI Taxonomy" id="28198"/>
    <lineage>
        <taxon>Bacteria</taxon>
        <taxon>Pseudomonadati</taxon>
        <taxon>Campylobacterota</taxon>
        <taxon>Epsilonproteobacteria</taxon>
        <taxon>Campylobacterales</taxon>
        <taxon>Arcobacteraceae</taxon>
        <taxon>Aliarcobacter</taxon>
    </lineage>
</organism>
<dbReference type="EMBL" id="CP060693">
    <property type="protein sequence ID" value="QNM89518.1"/>
    <property type="molecule type" value="Genomic_DNA"/>
</dbReference>
<dbReference type="GO" id="GO:0016887">
    <property type="term" value="F:ATP hydrolysis activity"/>
    <property type="evidence" value="ECO:0007669"/>
    <property type="project" value="InterPro"/>
</dbReference>
<evidence type="ECO:0000256" key="4">
    <source>
        <dbReference type="ARBA" id="ARBA00022741"/>
    </source>
</evidence>
<protein>
    <recommendedName>
        <fullName evidence="2">Chaperone protein ClpB</fullName>
    </recommendedName>
</protein>
<evidence type="ECO:0000256" key="10">
    <source>
        <dbReference type="SAM" id="Coils"/>
    </source>
</evidence>
<gene>
    <name evidence="12" type="ORF">HOO34_07580</name>
</gene>
<dbReference type="SUPFAM" id="SSF52540">
    <property type="entry name" value="P-loop containing nucleoside triphosphate hydrolases"/>
    <property type="match status" value="2"/>
</dbReference>
<dbReference type="InterPro" id="IPR004176">
    <property type="entry name" value="Clp_R_N"/>
</dbReference>
<dbReference type="PANTHER" id="PTHR11638:SF18">
    <property type="entry name" value="HEAT SHOCK PROTEIN 104"/>
    <property type="match status" value="1"/>
</dbReference>
<dbReference type="InterPro" id="IPR018368">
    <property type="entry name" value="ClpA/B_CS1"/>
</dbReference>
<evidence type="ECO:0000256" key="5">
    <source>
        <dbReference type="ARBA" id="ARBA00022840"/>
    </source>
</evidence>
<dbReference type="Proteomes" id="UP000515842">
    <property type="component" value="Chromosome"/>
</dbReference>
<dbReference type="RefSeq" id="WP_187474050.1">
    <property type="nucleotide sequence ID" value="NZ_CP060693.1"/>
</dbReference>
<keyword evidence="6 9" id="KW-0143">Chaperone</keyword>
<dbReference type="AlphaFoldDB" id="A0A7G9LLL9"/>
<evidence type="ECO:0000256" key="7">
    <source>
        <dbReference type="ARBA" id="ARBA00026057"/>
    </source>
</evidence>
<evidence type="ECO:0000256" key="3">
    <source>
        <dbReference type="ARBA" id="ARBA00022737"/>
    </source>
</evidence>
<dbReference type="PANTHER" id="PTHR11638">
    <property type="entry name" value="ATP-DEPENDENT CLP PROTEASE"/>
    <property type="match status" value="1"/>
</dbReference>
<dbReference type="GO" id="GO:0034605">
    <property type="term" value="P:cellular response to heat"/>
    <property type="evidence" value="ECO:0007669"/>
    <property type="project" value="TreeGrafter"/>
</dbReference>
<keyword evidence="10" id="KW-0175">Coiled coil</keyword>
<evidence type="ECO:0000313" key="13">
    <source>
        <dbReference type="Proteomes" id="UP000515842"/>
    </source>
</evidence>
<dbReference type="InterPro" id="IPR003593">
    <property type="entry name" value="AAA+_ATPase"/>
</dbReference>
<dbReference type="SMART" id="SM01086">
    <property type="entry name" value="ClpB_D2-small"/>
    <property type="match status" value="1"/>
</dbReference>
<dbReference type="InterPro" id="IPR041546">
    <property type="entry name" value="ClpA/ClpB_AAA_lid"/>
</dbReference>
<dbReference type="InterPro" id="IPR050130">
    <property type="entry name" value="ClpA_ClpB"/>
</dbReference>
<name>A0A7G9LLL9_9BACT</name>
<keyword evidence="5 9" id="KW-0067">ATP-binding</keyword>
<dbReference type="Gene3D" id="3.40.50.300">
    <property type="entry name" value="P-loop containing nucleotide triphosphate hydrolases"/>
    <property type="match status" value="3"/>
</dbReference>
<dbReference type="Pfam" id="PF10431">
    <property type="entry name" value="ClpB_D2-small"/>
    <property type="match status" value="1"/>
</dbReference>
<evidence type="ECO:0000313" key="12">
    <source>
        <dbReference type="EMBL" id="QNM89518.1"/>
    </source>
</evidence>
<dbReference type="InterPro" id="IPR036628">
    <property type="entry name" value="Clp_N_dom_sf"/>
</dbReference>
<dbReference type="SMART" id="SM00382">
    <property type="entry name" value="AAA"/>
    <property type="match status" value="2"/>
</dbReference>
<keyword evidence="4 9" id="KW-0547">Nucleotide-binding</keyword>
<dbReference type="InterPro" id="IPR019489">
    <property type="entry name" value="Clp_ATPase_C"/>
</dbReference>
<keyword evidence="3 8" id="KW-0677">Repeat</keyword>
<feature type="coiled-coil region" evidence="10">
    <location>
        <begin position="413"/>
        <end position="500"/>
    </location>
</feature>
<dbReference type="Gene3D" id="1.10.8.60">
    <property type="match status" value="1"/>
</dbReference>
<dbReference type="Pfam" id="PF07724">
    <property type="entry name" value="AAA_2"/>
    <property type="match status" value="1"/>
</dbReference>
<dbReference type="Pfam" id="PF00004">
    <property type="entry name" value="AAA"/>
    <property type="match status" value="1"/>
</dbReference>
<dbReference type="PROSITE" id="PS51903">
    <property type="entry name" value="CLP_R"/>
    <property type="match status" value="1"/>
</dbReference>
<evidence type="ECO:0000256" key="1">
    <source>
        <dbReference type="ARBA" id="ARBA00008675"/>
    </source>
</evidence>